<dbReference type="InterPro" id="IPR009721">
    <property type="entry name" value="O-acyltransferase_WSD1_C"/>
</dbReference>
<dbReference type="EMBL" id="JAATIP010000162">
    <property type="protein sequence ID" value="KAF4365024.1"/>
    <property type="molecule type" value="Genomic_DNA"/>
</dbReference>
<dbReference type="GO" id="GO:0008374">
    <property type="term" value="F:O-acyltransferase activity"/>
    <property type="evidence" value="ECO:0007669"/>
    <property type="project" value="InterPro"/>
</dbReference>
<dbReference type="Pfam" id="PF06974">
    <property type="entry name" value="WS_DGAT_C"/>
    <property type="match status" value="1"/>
</dbReference>
<dbReference type="AlphaFoldDB" id="A0A7J6F2T2"/>
<reference evidence="3 4" key="1">
    <citation type="journal article" date="2020" name="bioRxiv">
        <title>Sequence and annotation of 42 cannabis genomes reveals extensive copy number variation in cannabinoid synthesis and pathogen resistance genes.</title>
        <authorList>
            <person name="Mckernan K.J."/>
            <person name="Helbert Y."/>
            <person name="Kane L.T."/>
            <person name="Ebling H."/>
            <person name="Zhang L."/>
            <person name="Liu B."/>
            <person name="Eaton Z."/>
            <person name="Mclaughlin S."/>
            <person name="Kingan S."/>
            <person name="Baybayan P."/>
            <person name="Concepcion G."/>
            <person name="Jordan M."/>
            <person name="Riva A."/>
            <person name="Barbazuk W."/>
            <person name="Harkins T."/>
        </authorList>
    </citation>
    <scope>NUCLEOTIDE SEQUENCE [LARGE SCALE GENOMIC DNA]</scope>
    <source>
        <strain evidence="4">cv. Jamaican Lion 4</strain>
        <tissue evidence="3">Leaf</tissue>
    </source>
</reference>
<gene>
    <name evidence="3" type="ORF">F8388_001772</name>
</gene>
<dbReference type="GO" id="GO:0005886">
    <property type="term" value="C:plasma membrane"/>
    <property type="evidence" value="ECO:0007669"/>
    <property type="project" value="TreeGrafter"/>
</dbReference>
<dbReference type="GO" id="GO:0019432">
    <property type="term" value="P:triglyceride biosynthetic process"/>
    <property type="evidence" value="ECO:0007669"/>
    <property type="project" value="TreeGrafter"/>
</dbReference>
<feature type="region of interest" description="Disordered" evidence="1">
    <location>
        <begin position="1"/>
        <end position="71"/>
    </location>
</feature>
<evidence type="ECO:0000256" key="1">
    <source>
        <dbReference type="SAM" id="MobiDB-lite"/>
    </source>
</evidence>
<comment type="caution">
    <text evidence="3">The sequence shown here is derived from an EMBL/GenBank/DDBJ whole genome shotgun (WGS) entry which is preliminary data.</text>
</comment>
<dbReference type="PANTHER" id="PTHR31650">
    <property type="entry name" value="O-ACYLTRANSFERASE (WSD1-LIKE) FAMILY PROTEIN"/>
    <property type="match status" value="1"/>
</dbReference>
<organism evidence="3 4">
    <name type="scientific">Cannabis sativa</name>
    <name type="common">Hemp</name>
    <name type="synonym">Marijuana</name>
    <dbReference type="NCBI Taxonomy" id="3483"/>
    <lineage>
        <taxon>Eukaryota</taxon>
        <taxon>Viridiplantae</taxon>
        <taxon>Streptophyta</taxon>
        <taxon>Embryophyta</taxon>
        <taxon>Tracheophyta</taxon>
        <taxon>Spermatophyta</taxon>
        <taxon>Magnoliopsida</taxon>
        <taxon>eudicotyledons</taxon>
        <taxon>Gunneridae</taxon>
        <taxon>Pentapetalae</taxon>
        <taxon>rosids</taxon>
        <taxon>fabids</taxon>
        <taxon>Rosales</taxon>
        <taxon>Cannabaceae</taxon>
        <taxon>Cannabis</taxon>
    </lineage>
</organism>
<evidence type="ECO:0000259" key="2">
    <source>
        <dbReference type="Pfam" id="PF06974"/>
    </source>
</evidence>
<feature type="compositionally biased region" description="Polar residues" evidence="1">
    <location>
        <begin position="43"/>
        <end position="54"/>
    </location>
</feature>
<name>A0A7J6F2T2_CANSA</name>
<accession>A0A7J6F2T2</accession>
<sequence length="131" mass="14344">MAQPATYLISKTNTTTKHEPSKNKHDKVDSSSIKNGANYEENAGNQHGQPSSEASGCVRSTKGGNQSSQGREEYALVVNFKSYINKMTVVLSVEESVIPDPHQLCGDTVESLKLLKHSVVEKYQSKTTVME</sequence>
<proteinExistence type="predicted"/>
<feature type="domain" description="O-acyltransferase WSD1 C-terminal" evidence="2">
    <location>
        <begin position="68"/>
        <end position="116"/>
    </location>
</feature>
<dbReference type="Proteomes" id="UP000525078">
    <property type="component" value="Unassembled WGS sequence"/>
</dbReference>
<dbReference type="InterPro" id="IPR045034">
    <property type="entry name" value="O-acyltransferase_WSD1-like"/>
</dbReference>
<protein>
    <recommendedName>
        <fullName evidence="2">O-acyltransferase WSD1 C-terminal domain-containing protein</fullName>
    </recommendedName>
</protein>
<evidence type="ECO:0000313" key="3">
    <source>
        <dbReference type="EMBL" id="KAF4365024.1"/>
    </source>
</evidence>
<evidence type="ECO:0000313" key="4">
    <source>
        <dbReference type="Proteomes" id="UP000525078"/>
    </source>
</evidence>
<dbReference type="PANTHER" id="PTHR31650:SF74">
    <property type="entry name" value="O-ACYLTRANSFERASE WSD1-LIKE"/>
    <property type="match status" value="1"/>
</dbReference>
<feature type="compositionally biased region" description="Basic and acidic residues" evidence="1">
    <location>
        <begin position="16"/>
        <end position="29"/>
    </location>
</feature>